<evidence type="ECO:0000313" key="2">
    <source>
        <dbReference type="EMBL" id="MRG90360.1"/>
    </source>
</evidence>
<dbReference type="InterPro" id="IPR048469">
    <property type="entry name" value="YchJ-like_M"/>
</dbReference>
<dbReference type="Pfam" id="PF17775">
    <property type="entry name" value="YchJ_M-like"/>
    <property type="match status" value="1"/>
</dbReference>
<name>A0A6N7PJJ0_9BACT</name>
<accession>A0A6N7PJJ0</accession>
<proteinExistence type="predicted"/>
<comment type="caution">
    <text evidence="2">The sequence shown here is derived from an EMBL/GenBank/DDBJ whole genome shotgun (WGS) entry which is preliminary data.</text>
</comment>
<dbReference type="AlphaFoldDB" id="A0A6N7PJJ0"/>
<evidence type="ECO:0000313" key="3">
    <source>
        <dbReference type="Proteomes" id="UP000440224"/>
    </source>
</evidence>
<dbReference type="RefSeq" id="WP_153817285.1">
    <property type="nucleotide sequence ID" value="NZ_WJIE01000001.1"/>
</dbReference>
<dbReference type="InterPro" id="IPR032710">
    <property type="entry name" value="NTF2-like_dom_sf"/>
</dbReference>
<organism evidence="2 3">
    <name type="scientific">Polyangium spumosum</name>
    <dbReference type="NCBI Taxonomy" id="889282"/>
    <lineage>
        <taxon>Bacteria</taxon>
        <taxon>Pseudomonadati</taxon>
        <taxon>Myxococcota</taxon>
        <taxon>Polyangia</taxon>
        <taxon>Polyangiales</taxon>
        <taxon>Polyangiaceae</taxon>
        <taxon>Polyangium</taxon>
    </lineage>
</organism>
<sequence length="158" mass="17920">MAPARDCPCCSGLQYARCCAPYHRGEREAPTAEALMRSRFSAYARKESAYVFRTLHPEHEDKKRPEAKVLREIRDATSTLKFMRLDVLDRDGPDEAGVWHVLFHARVFEKGKNRSFIELSEFAHDGVGIRYRSGKQMPAAYVTDPAGLTIAAFRAMDP</sequence>
<gene>
    <name evidence="2" type="ORF">GF068_00245</name>
</gene>
<dbReference type="PANTHER" id="PTHR33747:SF1">
    <property type="entry name" value="ADENYLATE CYCLASE-ASSOCIATED CAP C-TERMINAL DOMAIN-CONTAINING PROTEIN"/>
    <property type="match status" value="1"/>
</dbReference>
<evidence type="ECO:0000259" key="1">
    <source>
        <dbReference type="Pfam" id="PF17775"/>
    </source>
</evidence>
<dbReference type="EMBL" id="WJIE01000001">
    <property type="protein sequence ID" value="MRG90360.1"/>
    <property type="molecule type" value="Genomic_DNA"/>
</dbReference>
<feature type="domain" description="YchJ-like middle NTF2-like" evidence="1">
    <location>
        <begin position="31"/>
        <end position="132"/>
    </location>
</feature>
<dbReference type="Gene3D" id="3.10.450.50">
    <property type="match status" value="1"/>
</dbReference>
<keyword evidence="3" id="KW-1185">Reference proteome</keyword>
<protein>
    <recommendedName>
        <fullName evidence="1">YchJ-like middle NTF2-like domain-containing protein</fullName>
    </recommendedName>
</protein>
<dbReference type="PANTHER" id="PTHR33747">
    <property type="entry name" value="UPF0225 PROTEIN SCO1677"/>
    <property type="match status" value="1"/>
</dbReference>
<dbReference type="Proteomes" id="UP000440224">
    <property type="component" value="Unassembled WGS sequence"/>
</dbReference>
<reference evidence="2 3" key="1">
    <citation type="submission" date="2019-10" db="EMBL/GenBank/DDBJ databases">
        <title>A soil myxobacterium in the family Polyangiaceae.</title>
        <authorList>
            <person name="Li Y."/>
            <person name="Wang J."/>
        </authorList>
    </citation>
    <scope>NUCLEOTIDE SEQUENCE [LARGE SCALE GENOMIC DNA]</scope>
    <source>
        <strain evidence="2 3">DSM 14734</strain>
    </source>
</reference>
<dbReference type="OrthoDB" id="21421at2"/>
<dbReference type="SUPFAM" id="SSF54427">
    <property type="entry name" value="NTF2-like"/>
    <property type="match status" value="1"/>
</dbReference>